<name>A0A0M6YBZ0_9HYPH</name>
<dbReference type="InterPro" id="IPR009057">
    <property type="entry name" value="Homeodomain-like_sf"/>
</dbReference>
<evidence type="ECO:0000256" key="3">
    <source>
        <dbReference type="ARBA" id="ARBA00023163"/>
    </source>
</evidence>
<dbReference type="Pfam" id="PF00440">
    <property type="entry name" value="TetR_N"/>
    <property type="match status" value="1"/>
</dbReference>
<proteinExistence type="predicted"/>
<gene>
    <name evidence="6" type="primary">comR_6</name>
    <name evidence="6" type="ORF">LAL4801_05660</name>
</gene>
<dbReference type="Pfam" id="PF16925">
    <property type="entry name" value="TetR_C_13"/>
    <property type="match status" value="1"/>
</dbReference>
<dbReference type="EMBL" id="CXST01000005">
    <property type="protein sequence ID" value="CTQ47198.1"/>
    <property type="molecule type" value="Genomic_DNA"/>
</dbReference>
<dbReference type="InterPro" id="IPR001647">
    <property type="entry name" value="HTH_TetR"/>
</dbReference>
<keyword evidence="2 4" id="KW-0238">DNA-binding</keyword>
<keyword evidence="1" id="KW-0805">Transcription regulation</keyword>
<protein>
    <submittedName>
        <fullName evidence="6">Copper outer membrane regulator</fullName>
    </submittedName>
</protein>
<dbReference type="Gene3D" id="1.10.10.60">
    <property type="entry name" value="Homeodomain-like"/>
    <property type="match status" value="1"/>
</dbReference>
<evidence type="ECO:0000313" key="7">
    <source>
        <dbReference type="Proteomes" id="UP000048926"/>
    </source>
</evidence>
<dbReference type="RefSeq" id="WP_055661227.1">
    <property type="nucleotide sequence ID" value="NZ_CP045617.1"/>
</dbReference>
<dbReference type="InterPro" id="IPR036271">
    <property type="entry name" value="Tet_transcr_reg_TetR-rel_C_sf"/>
</dbReference>
<dbReference type="AlphaFoldDB" id="A0A0M6YBZ0"/>
<feature type="domain" description="HTH tetR-type" evidence="5">
    <location>
        <begin position="8"/>
        <end position="68"/>
    </location>
</feature>
<evidence type="ECO:0000256" key="1">
    <source>
        <dbReference type="ARBA" id="ARBA00023015"/>
    </source>
</evidence>
<dbReference type="InterPro" id="IPR011075">
    <property type="entry name" value="TetR_C"/>
</dbReference>
<evidence type="ECO:0000256" key="4">
    <source>
        <dbReference type="PROSITE-ProRule" id="PRU00335"/>
    </source>
</evidence>
<dbReference type="Proteomes" id="UP000048926">
    <property type="component" value="Unassembled WGS sequence"/>
</dbReference>
<dbReference type="GO" id="GO:0003677">
    <property type="term" value="F:DNA binding"/>
    <property type="evidence" value="ECO:0007669"/>
    <property type="project" value="UniProtKB-UniRule"/>
</dbReference>
<keyword evidence="3" id="KW-0804">Transcription</keyword>
<dbReference type="OrthoDB" id="9779746at2"/>
<dbReference type="SUPFAM" id="SSF46689">
    <property type="entry name" value="Homeodomain-like"/>
    <property type="match status" value="1"/>
</dbReference>
<dbReference type="Gene3D" id="1.10.357.10">
    <property type="entry name" value="Tetracycline Repressor, domain 2"/>
    <property type="match status" value="1"/>
</dbReference>
<organism evidence="6 7">
    <name type="scientific">Roseibium aggregatum</name>
    <dbReference type="NCBI Taxonomy" id="187304"/>
    <lineage>
        <taxon>Bacteria</taxon>
        <taxon>Pseudomonadati</taxon>
        <taxon>Pseudomonadota</taxon>
        <taxon>Alphaproteobacteria</taxon>
        <taxon>Hyphomicrobiales</taxon>
        <taxon>Stappiaceae</taxon>
        <taxon>Roseibium</taxon>
    </lineage>
</organism>
<sequence length="216" mass="23683">MARGRPRKIDTKDALHSVMIAFWQNGYTGTSMSDLAEASGMAKPGLYAAFGDKEALFEKALLHYFETYGGPVFARLKRAEKHVVQDFRDFLGAVADLTLDKETPAGCFLVNALVDCTYGAQRHQEVVLNLRAARFKAIRDRLLKAVAAGEMSEDTDVDRTATFIDGQFSAIALLGRSGSSENDLRTFIETGLQALPASNDLQEISEAAFNSPILRQ</sequence>
<feature type="DNA-binding region" description="H-T-H motif" evidence="4">
    <location>
        <begin position="31"/>
        <end position="50"/>
    </location>
</feature>
<dbReference type="STRING" id="187304.B0E33_16700"/>
<keyword evidence="7" id="KW-1185">Reference proteome</keyword>
<evidence type="ECO:0000313" key="6">
    <source>
        <dbReference type="EMBL" id="CTQ47198.1"/>
    </source>
</evidence>
<dbReference type="SUPFAM" id="SSF48498">
    <property type="entry name" value="Tetracyclin repressor-like, C-terminal domain"/>
    <property type="match status" value="1"/>
</dbReference>
<evidence type="ECO:0000256" key="2">
    <source>
        <dbReference type="ARBA" id="ARBA00023125"/>
    </source>
</evidence>
<dbReference type="PANTHER" id="PTHR47506">
    <property type="entry name" value="TRANSCRIPTIONAL REGULATORY PROTEIN"/>
    <property type="match status" value="1"/>
</dbReference>
<evidence type="ECO:0000259" key="5">
    <source>
        <dbReference type="PROSITE" id="PS50977"/>
    </source>
</evidence>
<reference evidence="7" key="1">
    <citation type="submission" date="2015-07" db="EMBL/GenBank/DDBJ databases">
        <authorList>
            <person name="Rodrigo-Torres Lidia"/>
            <person name="Arahal R.David."/>
        </authorList>
    </citation>
    <scope>NUCLEOTIDE SEQUENCE [LARGE SCALE GENOMIC DNA]</scope>
    <source>
        <strain evidence="7">CECT 4801</strain>
    </source>
</reference>
<dbReference type="PANTHER" id="PTHR47506:SF1">
    <property type="entry name" value="HTH-TYPE TRANSCRIPTIONAL REGULATOR YJDC"/>
    <property type="match status" value="1"/>
</dbReference>
<dbReference type="PROSITE" id="PS50977">
    <property type="entry name" value="HTH_TETR_2"/>
    <property type="match status" value="1"/>
</dbReference>
<accession>A0A0M6YBZ0</accession>